<evidence type="ECO:0000313" key="1">
    <source>
        <dbReference type="Ensembl" id="ENSSDUP00000003435.1"/>
    </source>
</evidence>
<organism evidence="1 2">
    <name type="scientific">Seriola dumerili</name>
    <name type="common">Greater amberjack</name>
    <name type="synonym">Caranx dumerili</name>
    <dbReference type="NCBI Taxonomy" id="41447"/>
    <lineage>
        <taxon>Eukaryota</taxon>
        <taxon>Metazoa</taxon>
        <taxon>Chordata</taxon>
        <taxon>Craniata</taxon>
        <taxon>Vertebrata</taxon>
        <taxon>Euteleostomi</taxon>
        <taxon>Actinopterygii</taxon>
        <taxon>Neopterygii</taxon>
        <taxon>Teleostei</taxon>
        <taxon>Neoteleostei</taxon>
        <taxon>Acanthomorphata</taxon>
        <taxon>Carangaria</taxon>
        <taxon>Carangiformes</taxon>
        <taxon>Carangidae</taxon>
        <taxon>Seriola</taxon>
    </lineage>
</organism>
<evidence type="ECO:0008006" key="3">
    <source>
        <dbReference type="Google" id="ProtNLM"/>
    </source>
</evidence>
<name>A0A3B4TBK2_SERDU</name>
<keyword evidence="2" id="KW-1185">Reference proteome</keyword>
<proteinExistence type="predicted"/>
<reference evidence="1" key="1">
    <citation type="submission" date="2025-08" db="UniProtKB">
        <authorList>
            <consortium name="Ensembl"/>
        </authorList>
    </citation>
    <scope>IDENTIFICATION</scope>
</reference>
<dbReference type="Proteomes" id="UP000261420">
    <property type="component" value="Unplaced"/>
</dbReference>
<dbReference type="InterPro" id="IPR013783">
    <property type="entry name" value="Ig-like_fold"/>
</dbReference>
<dbReference type="Ensembl" id="ENSSDUT00000003512.1">
    <property type="protein sequence ID" value="ENSSDUP00000003435.1"/>
    <property type="gene ID" value="ENSSDUG00000002621.1"/>
</dbReference>
<dbReference type="Gene3D" id="2.60.40.10">
    <property type="entry name" value="Immunoglobulins"/>
    <property type="match status" value="1"/>
</dbReference>
<accession>A0A3B4TBK2</accession>
<dbReference type="AlphaFoldDB" id="A0A3B4TBK2"/>
<sequence>WMSSDFGMKLLVGILSDLLKNPTRKGKTDKMFVVSDANYDLEKCGLVQVVWRHITKNADLTDPNKYLTTVNETQLDDNMRRRQVVTEILNLTREDNGDFQCEAKCENGNSAMGHLITITVNRYVRSQDGILH</sequence>
<dbReference type="GeneTree" id="ENSGT00940000174429"/>
<evidence type="ECO:0000313" key="2">
    <source>
        <dbReference type="Proteomes" id="UP000261420"/>
    </source>
</evidence>
<protein>
    <recommendedName>
        <fullName evidence="3">Ig-like domain-containing protein</fullName>
    </recommendedName>
</protein>
<reference evidence="1" key="2">
    <citation type="submission" date="2025-09" db="UniProtKB">
        <authorList>
            <consortium name="Ensembl"/>
        </authorList>
    </citation>
    <scope>IDENTIFICATION</scope>
</reference>